<reference evidence="1 2" key="1">
    <citation type="submission" date="2019-03" db="EMBL/GenBank/DDBJ databases">
        <title>Flavobacterium TSA-D2 sp. nov., isolated from arctic soil.</title>
        <authorList>
            <person name="Chaudhary D.K."/>
        </authorList>
    </citation>
    <scope>NUCLEOTIDE SEQUENCE [LARGE SCALE GENOMIC DNA]</scope>
    <source>
        <strain evidence="1 2">TSA-D2</strain>
    </source>
</reference>
<dbReference type="InterPro" id="IPR029058">
    <property type="entry name" value="AB_hydrolase_fold"/>
</dbReference>
<dbReference type="EMBL" id="SMFO01000004">
    <property type="protein sequence ID" value="TDE04549.1"/>
    <property type="molecule type" value="Genomic_DNA"/>
</dbReference>
<dbReference type="SUPFAM" id="SSF53474">
    <property type="entry name" value="alpha/beta-Hydrolases"/>
    <property type="match status" value="1"/>
</dbReference>
<organism evidence="1 2">
    <name type="scientific">Flavobacterium hiemivividum</name>
    <dbReference type="NCBI Taxonomy" id="2541734"/>
    <lineage>
        <taxon>Bacteria</taxon>
        <taxon>Pseudomonadati</taxon>
        <taxon>Bacteroidota</taxon>
        <taxon>Flavobacteriia</taxon>
        <taxon>Flavobacteriales</taxon>
        <taxon>Flavobacteriaceae</taxon>
        <taxon>Flavobacterium</taxon>
    </lineage>
</organism>
<name>A0A4R5CV10_9FLAO</name>
<gene>
    <name evidence="1" type="ORF">E0F98_07825</name>
</gene>
<dbReference type="Gene3D" id="3.40.50.1820">
    <property type="entry name" value="alpha/beta hydrolase"/>
    <property type="match status" value="1"/>
</dbReference>
<proteinExistence type="predicted"/>
<dbReference type="RefSeq" id="WP_132110179.1">
    <property type="nucleotide sequence ID" value="NZ_SMFO01000004.1"/>
</dbReference>
<accession>A0A4R5CV10</accession>
<sequence length="369" mass="41534">MNNINIITREISSFFLVLICTFFLISCSSDQDVIVLHPHEQVTPLEKEFVYRFDVVVNTANPNILGSKGMDLVDKGLIILPKGYSQNGLPVKLVIYCHGGSGYVSNDFSESESDNYCKYLASLGYAVLDMNGIPQLLATSLKIDRGRTVGNFIAMRSYVAGYEYVMSNFNIDLRGCYVFANSNGGLISMNLGNLTSIPIIAQAGINPMLSIERNLWNYKAGAQSSAGGEFSSFQNRANIIRLYGMKEVKNQAELNDAVYEKDKVGDYDPFDFLMLKDNNDYPYPYKIFQTKDDWAVSFSITKEFVDAMQKRGGNLNLREIESGGHVVEPQKGVVGYYRYQFIDNNLTPTVLEVAEWFEYNEGYKAIFFN</sequence>
<protein>
    <recommendedName>
        <fullName evidence="3">Alpha/beta hydrolase</fullName>
    </recommendedName>
</protein>
<evidence type="ECO:0000313" key="1">
    <source>
        <dbReference type="EMBL" id="TDE04549.1"/>
    </source>
</evidence>
<keyword evidence="2" id="KW-1185">Reference proteome</keyword>
<evidence type="ECO:0000313" key="2">
    <source>
        <dbReference type="Proteomes" id="UP000294597"/>
    </source>
</evidence>
<evidence type="ECO:0008006" key="3">
    <source>
        <dbReference type="Google" id="ProtNLM"/>
    </source>
</evidence>
<dbReference type="AlphaFoldDB" id="A0A4R5CV10"/>
<dbReference type="Proteomes" id="UP000294597">
    <property type="component" value="Unassembled WGS sequence"/>
</dbReference>
<comment type="caution">
    <text evidence="1">The sequence shown here is derived from an EMBL/GenBank/DDBJ whole genome shotgun (WGS) entry which is preliminary data.</text>
</comment>